<gene>
    <name evidence="2" type="ORF">DAY19_08625</name>
</gene>
<dbReference type="InterPro" id="IPR025511">
    <property type="entry name" value="DUF4398"/>
</dbReference>
<feature type="domain" description="DUF4398" evidence="1">
    <location>
        <begin position="30"/>
        <end position="98"/>
    </location>
</feature>
<dbReference type="RefSeq" id="WP_115361435.1">
    <property type="nucleotide sequence ID" value="NZ_QDKL01000002.1"/>
</dbReference>
<proteinExistence type="predicted"/>
<protein>
    <recommendedName>
        <fullName evidence="1">DUF4398 domain-containing protein</fullName>
    </recommendedName>
</protein>
<organism evidence="2 3">
    <name type="scientific">Halobacteriovorax vibrionivorans</name>
    <dbReference type="NCBI Taxonomy" id="2152716"/>
    <lineage>
        <taxon>Bacteria</taxon>
        <taxon>Pseudomonadati</taxon>
        <taxon>Bdellovibrionota</taxon>
        <taxon>Bacteriovoracia</taxon>
        <taxon>Bacteriovoracales</taxon>
        <taxon>Halobacteriovoraceae</taxon>
        <taxon>Halobacteriovorax</taxon>
    </lineage>
</organism>
<reference evidence="3" key="1">
    <citation type="journal article" date="2019" name="Int. J. Syst. Evol. Microbiol.">
        <title>Halobacteriovorax valvorus sp. nov., a novel prokaryotic predator isolated from coastal seawater of China.</title>
        <authorList>
            <person name="Chen M.-X."/>
        </authorList>
    </citation>
    <scope>NUCLEOTIDE SEQUENCE [LARGE SCALE GENOMIC DNA]</scope>
    <source>
        <strain evidence="3">BL9</strain>
    </source>
</reference>
<name>A0ABY0IFN2_9BACT</name>
<dbReference type="Proteomes" id="UP000443582">
    <property type="component" value="Unassembled WGS sequence"/>
</dbReference>
<dbReference type="Pfam" id="PF14346">
    <property type="entry name" value="DUF4398"/>
    <property type="match status" value="1"/>
</dbReference>
<accession>A0ABY0IFN2</accession>
<dbReference type="EMBL" id="QDKL01000002">
    <property type="protein sequence ID" value="RZF21743.1"/>
    <property type="molecule type" value="Genomic_DNA"/>
</dbReference>
<comment type="caution">
    <text evidence="2">The sequence shown here is derived from an EMBL/GenBank/DDBJ whole genome shotgun (WGS) entry which is preliminary data.</text>
</comment>
<dbReference type="Gene3D" id="1.20.1270.390">
    <property type="match status" value="1"/>
</dbReference>
<sequence length="103" mass="11788">MKVLKSKITFLLLLLTLGSCGLTTVRPKLEMTYAQVAFLAAKEAGGQTLAPNLYRKAEFYYLKAKSSYKRKFFNKAKKYAILSKQFSEKAEFKAYRKKTLDSI</sequence>
<keyword evidence="3" id="KW-1185">Reference proteome</keyword>
<evidence type="ECO:0000313" key="3">
    <source>
        <dbReference type="Proteomes" id="UP000443582"/>
    </source>
</evidence>
<evidence type="ECO:0000259" key="1">
    <source>
        <dbReference type="Pfam" id="PF14346"/>
    </source>
</evidence>
<evidence type="ECO:0000313" key="2">
    <source>
        <dbReference type="EMBL" id="RZF21743.1"/>
    </source>
</evidence>
<dbReference type="PROSITE" id="PS51257">
    <property type="entry name" value="PROKAR_LIPOPROTEIN"/>
    <property type="match status" value="1"/>
</dbReference>